<dbReference type="InterPro" id="IPR032675">
    <property type="entry name" value="LRR_dom_sf"/>
</dbReference>
<dbReference type="SUPFAM" id="SSF81383">
    <property type="entry name" value="F-box domain"/>
    <property type="match status" value="1"/>
</dbReference>
<dbReference type="InterPro" id="IPR036047">
    <property type="entry name" value="F-box-like_dom_sf"/>
</dbReference>
<dbReference type="InterPro" id="IPR006553">
    <property type="entry name" value="Leu-rich_rpt_Cys-con_subtyp"/>
</dbReference>
<evidence type="ECO:0000256" key="2">
    <source>
        <dbReference type="SAM" id="MobiDB-lite"/>
    </source>
</evidence>
<dbReference type="Gene3D" id="1.20.1280.50">
    <property type="match status" value="1"/>
</dbReference>
<dbReference type="PROSITE" id="PS50181">
    <property type="entry name" value="FBOX"/>
    <property type="match status" value="1"/>
</dbReference>
<feature type="domain" description="F-box" evidence="3">
    <location>
        <begin position="67"/>
        <end position="113"/>
    </location>
</feature>
<gene>
    <name evidence="5" type="primary">LOC107273547</name>
</gene>
<accession>A0AAJ7CCE0</accession>
<dbReference type="GeneID" id="107273547"/>
<proteinExistence type="predicted"/>
<dbReference type="RefSeq" id="XP_015607353.1">
    <property type="nucleotide sequence ID" value="XM_015751867.2"/>
</dbReference>
<dbReference type="PANTHER" id="PTHR13318">
    <property type="entry name" value="PARTNER OF PAIRED, ISOFORM B-RELATED"/>
    <property type="match status" value="1"/>
</dbReference>
<evidence type="ECO:0000313" key="5">
    <source>
        <dbReference type="RefSeq" id="XP_015607353.1"/>
    </source>
</evidence>
<sequence length="464" mass="53531">MFGNKIQSVWIEQSEIPNYYQHPICHICKRRMMVKRSKSLSPEPSSSSESKRPKIVEDGQTNGRMAHPNMLDLSDDVLLNIMKYLNPQDLMSLSSCCQRLDQVTQDRTLWANVDFRSRSMLLHELEKYVKFLQPLTTSLAIRGNQDPEKFTGLSQSFFNAIKVVCNQLKELIIEDYCIDGNKIQITDFPTMIEKLSLKGSMMCHLQSNKSYFFKIDVHMPNLTCLILSNCQWFTPHSLLVISKIPKLKELRLDSCHRLGECVAYASLATRFGFKTLEILDLRDTALGDSEICCFSSTKTLTHLYLECPPILRNAESAEQQQQQQQQQQERLQRQAAQRPVFEDRNLVQFLVEDEFLWENFERCLISDRAICALGSYVCDRRVQNSIEDVVVIEEDRRIFNNPHLRTLVVRHYPRVTNHSLVHLALNASSLEYLDVTGTAVTKDGVQMFKSQKTNVKVVSSFDET</sequence>
<dbReference type="SMART" id="SM00367">
    <property type="entry name" value="LRR_CC"/>
    <property type="match status" value="2"/>
</dbReference>
<evidence type="ECO:0000313" key="4">
    <source>
        <dbReference type="Proteomes" id="UP000694920"/>
    </source>
</evidence>
<name>A0AAJ7CCE0_CEPCN</name>
<organism evidence="4 5">
    <name type="scientific">Cephus cinctus</name>
    <name type="common">Wheat stem sawfly</name>
    <dbReference type="NCBI Taxonomy" id="211228"/>
    <lineage>
        <taxon>Eukaryota</taxon>
        <taxon>Metazoa</taxon>
        <taxon>Ecdysozoa</taxon>
        <taxon>Arthropoda</taxon>
        <taxon>Hexapoda</taxon>
        <taxon>Insecta</taxon>
        <taxon>Pterygota</taxon>
        <taxon>Neoptera</taxon>
        <taxon>Endopterygota</taxon>
        <taxon>Hymenoptera</taxon>
        <taxon>Cephoidea</taxon>
        <taxon>Cephidae</taxon>
        <taxon>Cephus</taxon>
    </lineage>
</organism>
<evidence type="ECO:0000256" key="1">
    <source>
        <dbReference type="ARBA" id="ARBA00022786"/>
    </source>
</evidence>
<keyword evidence="4" id="KW-1185">Reference proteome</keyword>
<protein>
    <submittedName>
        <fullName evidence="5">Uncharacterized protein LOC107273547 isoform X1</fullName>
    </submittedName>
</protein>
<dbReference type="Gene3D" id="3.80.10.10">
    <property type="entry name" value="Ribonuclease Inhibitor"/>
    <property type="match status" value="2"/>
</dbReference>
<dbReference type="SMART" id="SM00256">
    <property type="entry name" value="FBOX"/>
    <property type="match status" value="1"/>
</dbReference>
<feature type="region of interest" description="Disordered" evidence="2">
    <location>
        <begin position="38"/>
        <end position="67"/>
    </location>
</feature>
<evidence type="ECO:0000259" key="3">
    <source>
        <dbReference type="PROSITE" id="PS50181"/>
    </source>
</evidence>
<dbReference type="GO" id="GO:0019005">
    <property type="term" value="C:SCF ubiquitin ligase complex"/>
    <property type="evidence" value="ECO:0007669"/>
    <property type="project" value="TreeGrafter"/>
</dbReference>
<dbReference type="AlphaFoldDB" id="A0AAJ7CCE0"/>
<dbReference type="KEGG" id="ccin:107273547"/>
<dbReference type="SUPFAM" id="SSF52047">
    <property type="entry name" value="RNI-like"/>
    <property type="match status" value="1"/>
</dbReference>
<reference evidence="5" key="1">
    <citation type="submission" date="2025-08" db="UniProtKB">
        <authorList>
            <consortium name="RefSeq"/>
        </authorList>
    </citation>
    <scope>IDENTIFICATION</scope>
</reference>
<dbReference type="InterPro" id="IPR001810">
    <property type="entry name" value="F-box_dom"/>
</dbReference>
<dbReference type="GO" id="GO:0031146">
    <property type="term" value="P:SCF-dependent proteasomal ubiquitin-dependent protein catabolic process"/>
    <property type="evidence" value="ECO:0007669"/>
    <property type="project" value="TreeGrafter"/>
</dbReference>
<dbReference type="Pfam" id="PF12937">
    <property type="entry name" value="F-box-like"/>
    <property type="match status" value="1"/>
</dbReference>
<dbReference type="Proteomes" id="UP000694920">
    <property type="component" value="Unplaced"/>
</dbReference>
<keyword evidence="1" id="KW-0833">Ubl conjugation pathway</keyword>
<feature type="compositionally biased region" description="Low complexity" evidence="2">
    <location>
        <begin position="39"/>
        <end position="48"/>
    </location>
</feature>